<accession>A0ACC2PQQ7</accession>
<comment type="caution">
    <text evidence="1">The sequence shown here is derived from an EMBL/GenBank/DDBJ whole genome shotgun (WGS) entry which is preliminary data.</text>
</comment>
<proteinExistence type="predicted"/>
<reference evidence="1" key="1">
    <citation type="submission" date="2023-04" db="EMBL/GenBank/DDBJ databases">
        <title>A chromosome-level genome assembly of the parasitoid wasp Eretmocerus hayati.</title>
        <authorList>
            <person name="Zhong Y."/>
            <person name="Liu S."/>
            <person name="Liu Y."/>
        </authorList>
    </citation>
    <scope>NUCLEOTIDE SEQUENCE</scope>
    <source>
        <strain evidence="1">ZJU_SS_LIU_2023</strain>
    </source>
</reference>
<sequence length="146" mass="16587">MESLTNSKKIITILKKEAHIASHTALCELETEATYSSKNREEVLPVGFMRHPDLTPKLVWDNSERYYDSCGEESIVRSTVDASVVLETMIRTAKAAEESNAPYIESTYYLGIAKTAFQLKSSEEHVNPAVKKNFHHMGTFHIKFNY</sequence>
<gene>
    <name evidence="1" type="ORF">QAD02_021629</name>
</gene>
<evidence type="ECO:0000313" key="1">
    <source>
        <dbReference type="EMBL" id="KAJ8685836.1"/>
    </source>
</evidence>
<dbReference type="EMBL" id="CM056741">
    <property type="protein sequence ID" value="KAJ8685836.1"/>
    <property type="molecule type" value="Genomic_DNA"/>
</dbReference>
<protein>
    <submittedName>
        <fullName evidence="1">Uncharacterized protein</fullName>
    </submittedName>
</protein>
<organism evidence="1 2">
    <name type="scientific">Eretmocerus hayati</name>
    <dbReference type="NCBI Taxonomy" id="131215"/>
    <lineage>
        <taxon>Eukaryota</taxon>
        <taxon>Metazoa</taxon>
        <taxon>Ecdysozoa</taxon>
        <taxon>Arthropoda</taxon>
        <taxon>Hexapoda</taxon>
        <taxon>Insecta</taxon>
        <taxon>Pterygota</taxon>
        <taxon>Neoptera</taxon>
        <taxon>Endopterygota</taxon>
        <taxon>Hymenoptera</taxon>
        <taxon>Apocrita</taxon>
        <taxon>Proctotrupomorpha</taxon>
        <taxon>Chalcidoidea</taxon>
        <taxon>Aphelinidae</taxon>
        <taxon>Aphelininae</taxon>
        <taxon>Eretmocerus</taxon>
    </lineage>
</organism>
<dbReference type="Proteomes" id="UP001239111">
    <property type="component" value="Chromosome 1"/>
</dbReference>
<evidence type="ECO:0000313" key="2">
    <source>
        <dbReference type="Proteomes" id="UP001239111"/>
    </source>
</evidence>
<name>A0ACC2PQQ7_9HYME</name>
<keyword evidence="2" id="KW-1185">Reference proteome</keyword>